<dbReference type="PANTHER" id="PTHR32322:SF9">
    <property type="entry name" value="AMINO-ACID METABOLITE EFFLUX PUMP-RELATED"/>
    <property type="match status" value="1"/>
</dbReference>
<keyword evidence="2 5" id="KW-0812">Transmembrane</keyword>
<evidence type="ECO:0000256" key="4">
    <source>
        <dbReference type="ARBA" id="ARBA00023136"/>
    </source>
</evidence>
<dbReference type="InterPro" id="IPR037185">
    <property type="entry name" value="EmrE-like"/>
</dbReference>
<protein>
    <submittedName>
        <fullName evidence="7">EamA/RhaT family transporter</fullName>
    </submittedName>
</protein>
<feature type="transmembrane region" description="Helical" evidence="5">
    <location>
        <begin position="123"/>
        <end position="141"/>
    </location>
</feature>
<evidence type="ECO:0000256" key="1">
    <source>
        <dbReference type="ARBA" id="ARBA00004141"/>
    </source>
</evidence>
<dbReference type="AlphaFoldDB" id="A0A4S2H2Z9"/>
<evidence type="ECO:0000256" key="5">
    <source>
        <dbReference type="SAM" id="Phobius"/>
    </source>
</evidence>
<organism evidence="7 8">
    <name type="scientific">Marinicauda algicola</name>
    <dbReference type="NCBI Taxonomy" id="2029849"/>
    <lineage>
        <taxon>Bacteria</taxon>
        <taxon>Pseudomonadati</taxon>
        <taxon>Pseudomonadota</taxon>
        <taxon>Alphaproteobacteria</taxon>
        <taxon>Maricaulales</taxon>
        <taxon>Maricaulaceae</taxon>
        <taxon>Marinicauda</taxon>
    </lineage>
</organism>
<dbReference type="EMBL" id="SRXW01000001">
    <property type="protein sequence ID" value="TGY90000.1"/>
    <property type="molecule type" value="Genomic_DNA"/>
</dbReference>
<dbReference type="InterPro" id="IPR000620">
    <property type="entry name" value="EamA_dom"/>
</dbReference>
<keyword evidence="3 5" id="KW-1133">Transmembrane helix</keyword>
<feature type="transmembrane region" description="Helical" evidence="5">
    <location>
        <begin position="269"/>
        <end position="287"/>
    </location>
</feature>
<feature type="transmembrane region" description="Helical" evidence="5">
    <location>
        <begin position="39"/>
        <end position="62"/>
    </location>
</feature>
<accession>A0A4S2H2Z9</accession>
<dbReference type="Pfam" id="PF00892">
    <property type="entry name" value="EamA"/>
    <property type="match status" value="2"/>
</dbReference>
<comment type="subcellular location">
    <subcellularLocation>
        <location evidence="1">Membrane</location>
        <topology evidence="1">Multi-pass membrane protein</topology>
    </subcellularLocation>
</comment>
<feature type="domain" description="EamA" evidence="6">
    <location>
        <begin position="7"/>
        <end position="140"/>
    </location>
</feature>
<evidence type="ECO:0000256" key="2">
    <source>
        <dbReference type="ARBA" id="ARBA00022692"/>
    </source>
</evidence>
<sequence>MKPRDFLLLFAICLVWGINFVVAKWSLSGTPPIVPGFEGAPPLFFAFMRFALLYAFLAPWLLPLPRKIMPVVWASLTMGAAQFAFLFIGLRYATPSAIAIVVQLAVPFTTILSIVFLKERVRWIRGGGMALAFAGASLVVLKPAEFTFTAGLLFGVAAAFMAAAGSIFVKRVELKPIPLQAWMGLISFPPLLIASLVFEREQLSQTIAGGWVFLLALLFTVLLVNVFAHGSFYWLLKRYDASLVAPLTLMGPLIGVISGVVLLGDPVTWQLVLGGALAIAGVATVAARRAKTVQPETVLQKPR</sequence>
<evidence type="ECO:0000259" key="6">
    <source>
        <dbReference type="Pfam" id="PF00892"/>
    </source>
</evidence>
<feature type="transmembrane region" description="Helical" evidence="5">
    <location>
        <begin position="147"/>
        <end position="169"/>
    </location>
</feature>
<feature type="transmembrane region" description="Helical" evidence="5">
    <location>
        <begin position="71"/>
        <end position="90"/>
    </location>
</feature>
<evidence type="ECO:0000313" key="8">
    <source>
        <dbReference type="Proteomes" id="UP000308054"/>
    </source>
</evidence>
<feature type="domain" description="EamA" evidence="6">
    <location>
        <begin position="150"/>
        <end position="285"/>
    </location>
</feature>
<keyword evidence="8" id="KW-1185">Reference proteome</keyword>
<reference evidence="7 8" key="1">
    <citation type="journal article" date="2017" name="Int. J. Syst. Evol. Microbiol.">
        <title>Marinicauda algicola sp. nov., isolated from a marine red alga Rhodosorus marinus.</title>
        <authorList>
            <person name="Jeong S.E."/>
            <person name="Jeon S.H."/>
            <person name="Chun B.H."/>
            <person name="Kim D.W."/>
            <person name="Jeon C.O."/>
        </authorList>
    </citation>
    <scope>NUCLEOTIDE SEQUENCE [LARGE SCALE GENOMIC DNA]</scope>
    <source>
        <strain evidence="7 8">JCM 31718</strain>
    </source>
</reference>
<evidence type="ECO:0000256" key="3">
    <source>
        <dbReference type="ARBA" id="ARBA00022989"/>
    </source>
</evidence>
<gene>
    <name evidence="7" type="ORF">E5163_02390</name>
</gene>
<dbReference type="GO" id="GO:0016020">
    <property type="term" value="C:membrane"/>
    <property type="evidence" value="ECO:0007669"/>
    <property type="project" value="UniProtKB-SubCell"/>
</dbReference>
<dbReference type="PANTHER" id="PTHR32322">
    <property type="entry name" value="INNER MEMBRANE TRANSPORTER"/>
    <property type="match status" value="1"/>
</dbReference>
<comment type="caution">
    <text evidence="7">The sequence shown here is derived from an EMBL/GenBank/DDBJ whole genome shotgun (WGS) entry which is preliminary data.</text>
</comment>
<dbReference type="RefSeq" id="WP_135994497.1">
    <property type="nucleotide sequence ID" value="NZ_CP071057.1"/>
</dbReference>
<evidence type="ECO:0000313" key="7">
    <source>
        <dbReference type="EMBL" id="TGY90000.1"/>
    </source>
</evidence>
<proteinExistence type="predicted"/>
<dbReference type="SUPFAM" id="SSF103481">
    <property type="entry name" value="Multidrug resistance efflux transporter EmrE"/>
    <property type="match status" value="2"/>
</dbReference>
<dbReference type="OrthoDB" id="7165334at2"/>
<feature type="transmembrane region" description="Helical" evidence="5">
    <location>
        <begin position="210"/>
        <end position="236"/>
    </location>
</feature>
<dbReference type="Proteomes" id="UP000308054">
    <property type="component" value="Unassembled WGS sequence"/>
</dbReference>
<keyword evidence="4 5" id="KW-0472">Membrane</keyword>
<name>A0A4S2H2Z9_9PROT</name>
<feature type="transmembrane region" description="Helical" evidence="5">
    <location>
        <begin position="243"/>
        <end position="263"/>
    </location>
</feature>
<dbReference type="InterPro" id="IPR050638">
    <property type="entry name" value="AA-Vitamin_Transporters"/>
</dbReference>
<feature type="transmembrane region" description="Helical" evidence="5">
    <location>
        <begin position="96"/>
        <end position="116"/>
    </location>
</feature>
<feature type="transmembrane region" description="Helical" evidence="5">
    <location>
        <begin position="181"/>
        <end position="198"/>
    </location>
</feature>